<feature type="transmembrane region" description="Helical" evidence="2">
    <location>
        <begin position="139"/>
        <end position="158"/>
    </location>
</feature>
<feature type="chain" id="PRO_5016332354" evidence="3">
    <location>
        <begin position="24"/>
        <end position="171"/>
    </location>
</feature>
<keyword evidence="2" id="KW-0472">Membrane</keyword>
<accession>A0A2Z6M482</accession>
<organism evidence="4 5">
    <name type="scientific">Trifolium subterraneum</name>
    <name type="common">Subterranean clover</name>
    <dbReference type="NCBI Taxonomy" id="3900"/>
    <lineage>
        <taxon>Eukaryota</taxon>
        <taxon>Viridiplantae</taxon>
        <taxon>Streptophyta</taxon>
        <taxon>Embryophyta</taxon>
        <taxon>Tracheophyta</taxon>
        <taxon>Spermatophyta</taxon>
        <taxon>Magnoliopsida</taxon>
        <taxon>eudicotyledons</taxon>
        <taxon>Gunneridae</taxon>
        <taxon>Pentapetalae</taxon>
        <taxon>rosids</taxon>
        <taxon>fabids</taxon>
        <taxon>Fabales</taxon>
        <taxon>Fabaceae</taxon>
        <taxon>Papilionoideae</taxon>
        <taxon>50 kb inversion clade</taxon>
        <taxon>NPAAA clade</taxon>
        <taxon>Hologalegina</taxon>
        <taxon>IRL clade</taxon>
        <taxon>Trifolieae</taxon>
        <taxon>Trifolium</taxon>
    </lineage>
</organism>
<feature type="compositionally biased region" description="Low complexity" evidence="1">
    <location>
        <begin position="37"/>
        <end position="53"/>
    </location>
</feature>
<feature type="region of interest" description="Disordered" evidence="1">
    <location>
        <begin position="28"/>
        <end position="57"/>
    </location>
</feature>
<dbReference type="AlphaFoldDB" id="A0A2Z6M482"/>
<keyword evidence="5" id="KW-1185">Reference proteome</keyword>
<protein>
    <submittedName>
        <fullName evidence="4">Uncharacterized protein</fullName>
    </submittedName>
</protein>
<dbReference type="EMBL" id="DF973325">
    <property type="protein sequence ID" value="GAU25948.1"/>
    <property type="molecule type" value="Genomic_DNA"/>
</dbReference>
<evidence type="ECO:0000313" key="5">
    <source>
        <dbReference type="Proteomes" id="UP000242715"/>
    </source>
</evidence>
<evidence type="ECO:0000256" key="3">
    <source>
        <dbReference type="SAM" id="SignalP"/>
    </source>
</evidence>
<sequence length="171" mass="18291">MSSSVYALQILLLLLFVVTTTTTTKIGQGEVSVPPASSASSVNNNNNRSINNTGGSGGYFNPTHTPYHHTIMALKLNISLSLLLLLHITTHITSTIARSLPPPPADDSFNSQPPKISNPLISFDNKTNISPPHKSSTPIWGVLGFVLGLANFGGFYTLPPTVWQLFGFCSV</sequence>
<evidence type="ECO:0000256" key="1">
    <source>
        <dbReference type="SAM" id="MobiDB-lite"/>
    </source>
</evidence>
<keyword evidence="2" id="KW-1133">Transmembrane helix</keyword>
<evidence type="ECO:0000256" key="2">
    <source>
        <dbReference type="SAM" id="Phobius"/>
    </source>
</evidence>
<proteinExistence type="predicted"/>
<reference evidence="5" key="1">
    <citation type="journal article" date="2017" name="Front. Plant Sci.">
        <title>Climate Clever Clovers: New Paradigm to Reduce the Environmental Footprint of Ruminants by Breeding Low Methanogenic Forages Utilizing Haplotype Variation.</title>
        <authorList>
            <person name="Kaur P."/>
            <person name="Appels R."/>
            <person name="Bayer P.E."/>
            <person name="Keeble-Gagnere G."/>
            <person name="Wang J."/>
            <person name="Hirakawa H."/>
            <person name="Shirasawa K."/>
            <person name="Vercoe P."/>
            <person name="Stefanova K."/>
            <person name="Durmic Z."/>
            <person name="Nichols P."/>
            <person name="Revell C."/>
            <person name="Isobe S.N."/>
            <person name="Edwards D."/>
            <person name="Erskine W."/>
        </authorList>
    </citation>
    <scope>NUCLEOTIDE SEQUENCE [LARGE SCALE GENOMIC DNA]</scope>
    <source>
        <strain evidence="5">cv. Daliak</strain>
    </source>
</reference>
<dbReference type="Proteomes" id="UP000242715">
    <property type="component" value="Unassembled WGS sequence"/>
</dbReference>
<name>A0A2Z6M482_TRISU</name>
<feature type="signal peptide" evidence="3">
    <location>
        <begin position="1"/>
        <end position="23"/>
    </location>
</feature>
<keyword evidence="3" id="KW-0732">Signal</keyword>
<feature type="transmembrane region" description="Helical" evidence="2">
    <location>
        <begin position="67"/>
        <end position="88"/>
    </location>
</feature>
<keyword evidence="2" id="KW-0812">Transmembrane</keyword>
<gene>
    <name evidence="4" type="ORF">TSUD_16860</name>
</gene>
<evidence type="ECO:0000313" key="4">
    <source>
        <dbReference type="EMBL" id="GAU25948.1"/>
    </source>
</evidence>